<organism evidence="3 4">
    <name type="scientific">Blastopirellula marina</name>
    <dbReference type="NCBI Taxonomy" id="124"/>
    <lineage>
        <taxon>Bacteria</taxon>
        <taxon>Pseudomonadati</taxon>
        <taxon>Planctomycetota</taxon>
        <taxon>Planctomycetia</taxon>
        <taxon>Pirellulales</taxon>
        <taxon>Pirellulaceae</taxon>
        <taxon>Blastopirellula</taxon>
    </lineage>
</organism>
<dbReference type="OrthoDB" id="281179at2"/>
<reference evidence="3 4" key="1">
    <citation type="submission" date="2018-02" db="EMBL/GenBank/DDBJ databases">
        <title>Comparative genomes isolates from brazilian mangrove.</title>
        <authorList>
            <person name="Araujo J.E."/>
            <person name="Taketani R.G."/>
            <person name="Silva M.C.P."/>
            <person name="Loureco M.V."/>
            <person name="Andreote F.D."/>
        </authorList>
    </citation>
    <scope>NUCLEOTIDE SEQUENCE [LARGE SCALE GENOMIC DNA]</scope>
    <source>
        <strain evidence="3 4">NAP PRIS-MGV</strain>
    </source>
</reference>
<dbReference type="Proteomes" id="UP000239388">
    <property type="component" value="Unassembled WGS sequence"/>
</dbReference>
<feature type="chain" id="PRO_5015522523" description="Carboxypeptidase regulatory-like domain-containing protein" evidence="2">
    <location>
        <begin position="28"/>
        <end position="136"/>
    </location>
</feature>
<dbReference type="PROSITE" id="PS51257">
    <property type="entry name" value="PROKAR_LIPOPROTEIN"/>
    <property type="match status" value="1"/>
</dbReference>
<dbReference type="AlphaFoldDB" id="A0A2S8F7L4"/>
<keyword evidence="2" id="KW-0732">Signal</keyword>
<evidence type="ECO:0000313" key="3">
    <source>
        <dbReference type="EMBL" id="PQO28146.1"/>
    </source>
</evidence>
<protein>
    <recommendedName>
        <fullName evidence="5">Carboxypeptidase regulatory-like domain-containing protein</fullName>
    </recommendedName>
</protein>
<evidence type="ECO:0000256" key="2">
    <source>
        <dbReference type="SAM" id="SignalP"/>
    </source>
</evidence>
<feature type="signal peptide" evidence="2">
    <location>
        <begin position="1"/>
        <end position="27"/>
    </location>
</feature>
<comment type="caution">
    <text evidence="3">The sequence shown here is derived from an EMBL/GenBank/DDBJ whole genome shotgun (WGS) entry which is preliminary data.</text>
</comment>
<dbReference type="RefSeq" id="WP_105358460.1">
    <property type="nucleotide sequence ID" value="NZ_PUIB01000025.1"/>
</dbReference>
<proteinExistence type="predicted"/>
<evidence type="ECO:0008006" key="5">
    <source>
        <dbReference type="Google" id="ProtNLM"/>
    </source>
</evidence>
<gene>
    <name evidence="3" type="ORF">C5Y98_24900</name>
</gene>
<evidence type="ECO:0000256" key="1">
    <source>
        <dbReference type="SAM" id="MobiDB-lite"/>
    </source>
</evidence>
<evidence type="ECO:0000313" key="4">
    <source>
        <dbReference type="Proteomes" id="UP000239388"/>
    </source>
</evidence>
<feature type="region of interest" description="Disordered" evidence="1">
    <location>
        <begin position="96"/>
        <end position="119"/>
    </location>
</feature>
<dbReference type="EMBL" id="PUIB01000025">
    <property type="protein sequence ID" value="PQO28146.1"/>
    <property type="molecule type" value="Genomic_DNA"/>
</dbReference>
<accession>A0A2S8F7L4</accession>
<sequence length="136" mass="14642">MIQRLKNIVCFCLLACLVAVSLTGCSASTGTIEGTVTVDGKPVKGVEVIFRHKELPAEGSGVSDDSGAYRVFYGRAKRDLPVGDYNLSLGVMLPEESEESSSKLRRQVKQFNDSPRTETIESGTNVITIEVADSAK</sequence>
<name>A0A2S8F7L4_9BACT</name>